<reference evidence="1" key="3">
    <citation type="submission" date="2010-09" db="EMBL/GenBank/DDBJ databases">
        <title>Annotation of Gaeumannomyces graminis var. tritici R3-111a-1.</title>
        <authorList>
            <consortium name="The Broad Institute Genome Sequencing Platform"/>
            <person name="Ma L.-J."/>
            <person name="Dead R."/>
            <person name="Young S.K."/>
            <person name="Zeng Q."/>
            <person name="Gargeya S."/>
            <person name="Fitzgerald M."/>
            <person name="Haas B."/>
            <person name="Abouelleil A."/>
            <person name="Alvarado L."/>
            <person name="Arachchi H.M."/>
            <person name="Berlin A."/>
            <person name="Brown A."/>
            <person name="Chapman S.B."/>
            <person name="Chen Z."/>
            <person name="Dunbar C."/>
            <person name="Freedman E."/>
            <person name="Gearin G."/>
            <person name="Gellesch M."/>
            <person name="Goldberg J."/>
            <person name="Griggs A."/>
            <person name="Gujja S."/>
            <person name="Heiman D."/>
            <person name="Howarth C."/>
            <person name="Larson L."/>
            <person name="Lui A."/>
            <person name="MacDonald P.J.P."/>
            <person name="Mehta T."/>
            <person name="Montmayeur A."/>
            <person name="Murphy C."/>
            <person name="Neiman D."/>
            <person name="Pearson M."/>
            <person name="Priest M."/>
            <person name="Roberts A."/>
            <person name="Saif S."/>
            <person name="Shea T."/>
            <person name="Shenoy N."/>
            <person name="Sisk P."/>
            <person name="Stolte C."/>
            <person name="Sykes S."/>
            <person name="Yandava C."/>
            <person name="Wortman J."/>
            <person name="Nusbaum C."/>
            <person name="Birren B."/>
        </authorList>
    </citation>
    <scope>NUCLEOTIDE SEQUENCE</scope>
    <source>
        <strain evidence="1">R3-111a-1</strain>
    </source>
</reference>
<protein>
    <submittedName>
        <fullName evidence="1 2">Uncharacterized protein</fullName>
    </submittedName>
</protein>
<dbReference type="RefSeq" id="XP_009219796.1">
    <property type="nucleotide sequence ID" value="XM_009221532.1"/>
</dbReference>
<reference evidence="3" key="1">
    <citation type="submission" date="2010-07" db="EMBL/GenBank/DDBJ databases">
        <title>The genome sequence of Gaeumannomyces graminis var. tritici strain R3-111a-1.</title>
        <authorList>
            <consortium name="The Broad Institute Genome Sequencing Platform"/>
            <person name="Ma L.-J."/>
            <person name="Dead R."/>
            <person name="Young S."/>
            <person name="Zeng Q."/>
            <person name="Koehrsen M."/>
            <person name="Alvarado L."/>
            <person name="Berlin A."/>
            <person name="Chapman S.B."/>
            <person name="Chen Z."/>
            <person name="Freedman E."/>
            <person name="Gellesch M."/>
            <person name="Goldberg J."/>
            <person name="Griggs A."/>
            <person name="Gujja S."/>
            <person name="Heilman E.R."/>
            <person name="Heiman D."/>
            <person name="Hepburn T."/>
            <person name="Howarth C."/>
            <person name="Jen D."/>
            <person name="Larson L."/>
            <person name="Mehta T."/>
            <person name="Neiman D."/>
            <person name="Pearson M."/>
            <person name="Roberts A."/>
            <person name="Saif S."/>
            <person name="Shea T."/>
            <person name="Shenoy N."/>
            <person name="Sisk P."/>
            <person name="Stolte C."/>
            <person name="Sykes S."/>
            <person name="Walk T."/>
            <person name="White J."/>
            <person name="Yandava C."/>
            <person name="Haas B."/>
            <person name="Nusbaum C."/>
            <person name="Birren B."/>
        </authorList>
    </citation>
    <scope>NUCLEOTIDE SEQUENCE [LARGE SCALE GENOMIC DNA]</scope>
    <source>
        <strain evidence="3">R3-111a-1</strain>
    </source>
</reference>
<sequence>MKPQGLLSNMPRPHEISWGDQPVMADMTRVTPLRHYPRFHSPRHPYDQAVTKTGTQDAAVLGHVAALLGHVAILLDRAAVIGLRLFGAILRVPGGRRQRDPAAPSGSRHEGTLLLALLIKGCMSGVVMGLGPGQARFGVADGLQVPFCVSRNKTDVGVCGMLLLHHQ</sequence>
<dbReference type="VEuPathDB" id="FungiDB:GGTG_03750"/>
<name>J3NR45_GAET3</name>
<gene>
    <name evidence="2" type="primary">20344208</name>
    <name evidence="1" type="ORF">GGTG_03750</name>
</gene>
<reference evidence="2" key="5">
    <citation type="submission" date="2018-04" db="UniProtKB">
        <authorList>
            <consortium name="EnsemblFungi"/>
        </authorList>
    </citation>
    <scope>IDENTIFICATION</scope>
    <source>
        <strain evidence="2">R3-111a-1</strain>
    </source>
</reference>
<dbReference type="EMBL" id="GL385396">
    <property type="protein sequence ID" value="EJT78651.1"/>
    <property type="molecule type" value="Genomic_DNA"/>
</dbReference>
<accession>J3NR45</accession>
<organism evidence="1">
    <name type="scientific">Gaeumannomyces tritici (strain R3-111a-1)</name>
    <name type="common">Wheat and barley take-all root rot fungus</name>
    <name type="synonym">Gaeumannomyces graminis var. tritici</name>
    <dbReference type="NCBI Taxonomy" id="644352"/>
    <lineage>
        <taxon>Eukaryota</taxon>
        <taxon>Fungi</taxon>
        <taxon>Dikarya</taxon>
        <taxon>Ascomycota</taxon>
        <taxon>Pezizomycotina</taxon>
        <taxon>Sordariomycetes</taxon>
        <taxon>Sordariomycetidae</taxon>
        <taxon>Magnaporthales</taxon>
        <taxon>Magnaporthaceae</taxon>
        <taxon>Gaeumannomyces</taxon>
    </lineage>
</organism>
<evidence type="ECO:0000313" key="1">
    <source>
        <dbReference type="EMBL" id="EJT78651.1"/>
    </source>
</evidence>
<dbReference type="GeneID" id="20344208"/>
<evidence type="ECO:0000313" key="3">
    <source>
        <dbReference type="Proteomes" id="UP000006039"/>
    </source>
</evidence>
<dbReference type="Proteomes" id="UP000006039">
    <property type="component" value="Unassembled WGS sequence"/>
</dbReference>
<dbReference type="AlphaFoldDB" id="J3NR45"/>
<reference evidence="1" key="2">
    <citation type="submission" date="2010-07" db="EMBL/GenBank/DDBJ databases">
        <authorList>
            <consortium name="The Broad Institute Genome Sequencing Platform"/>
            <consortium name="Broad Institute Genome Sequencing Center for Infectious Disease"/>
            <person name="Ma L.-J."/>
            <person name="Dead R."/>
            <person name="Young S."/>
            <person name="Zeng Q."/>
            <person name="Koehrsen M."/>
            <person name="Alvarado L."/>
            <person name="Berlin A."/>
            <person name="Chapman S.B."/>
            <person name="Chen Z."/>
            <person name="Freedman E."/>
            <person name="Gellesch M."/>
            <person name="Goldberg J."/>
            <person name="Griggs A."/>
            <person name="Gujja S."/>
            <person name="Heilman E.R."/>
            <person name="Heiman D."/>
            <person name="Hepburn T."/>
            <person name="Howarth C."/>
            <person name="Jen D."/>
            <person name="Larson L."/>
            <person name="Mehta T."/>
            <person name="Neiman D."/>
            <person name="Pearson M."/>
            <person name="Roberts A."/>
            <person name="Saif S."/>
            <person name="Shea T."/>
            <person name="Shenoy N."/>
            <person name="Sisk P."/>
            <person name="Stolte C."/>
            <person name="Sykes S."/>
            <person name="Walk T."/>
            <person name="White J."/>
            <person name="Yandava C."/>
            <person name="Haas B."/>
            <person name="Nusbaum C."/>
            <person name="Birren B."/>
        </authorList>
    </citation>
    <scope>NUCLEOTIDE SEQUENCE</scope>
    <source>
        <strain evidence="1">R3-111a-1</strain>
    </source>
</reference>
<evidence type="ECO:0000313" key="2">
    <source>
        <dbReference type="EnsemblFungi" id="EJT78651"/>
    </source>
</evidence>
<proteinExistence type="predicted"/>
<keyword evidence="3" id="KW-1185">Reference proteome</keyword>
<dbReference type="EnsemblFungi" id="EJT78651">
    <property type="protein sequence ID" value="EJT78651"/>
    <property type="gene ID" value="GGTG_03750"/>
</dbReference>
<reference evidence="2" key="4">
    <citation type="journal article" date="2015" name="G3 (Bethesda)">
        <title>Genome sequences of three phytopathogenic species of the Magnaporthaceae family of fungi.</title>
        <authorList>
            <person name="Okagaki L.H."/>
            <person name="Nunes C.C."/>
            <person name="Sailsbery J."/>
            <person name="Clay B."/>
            <person name="Brown D."/>
            <person name="John T."/>
            <person name="Oh Y."/>
            <person name="Young N."/>
            <person name="Fitzgerald M."/>
            <person name="Haas B.J."/>
            <person name="Zeng Q."/>
            <person name="Young S."/>
            <person name="Adiconis X."/>
            <person name="Fan L."/>
            <person name="Levin J.Z."/>
            <person name="Mitchell T.K."/>
            <person name="Okubara P.A."/>
            <person name="Farman M.L."/>
            <person name="Kohn L.M."/>
            <person name="Birren B."/>
            <person name="Ma L.-J."/>
            <person name="Dean R.A."/>
        </authorList>
    </citation>
    <scope>NUCLEOTIDE SEQUENCE</scope>
    <source>
        <strain evidence="2">R3-111a-1</strain>
    </source>
</reference>
<dbReference type="HOGENOM" id="CLU_1594640_0_0_1"/>